<dbReference type="EMBL" id="JAGWCR010000006">
    <property type="protein sequence ID" value="MBS3649675.1"/>
    <property type="molecule type" value="Genomic_DNA"/>
</dbReference>
<dbReference type="RefSeq" id="WP_188255218.1">
    <property type="nucleotide sequence ID" value="NZ_JABVCF010000006.1"/>
</dbReference>
<proteinExistence type="predicted"/>
<evidence type="ECO:0000313" key="3">
    <source>
        <dbReference type="Proteomes" id="UP000680348"/>
    </source>
</evidence>
<evidence type="ECO:0000256" key="1">
    <source>
        <dbReference type="SAM" id="MobiDB-lite"/>
    </source>
</evidence>
<evidence type="ECO:0000313" key="2">
    <source>
        <dbReference type="EMBL" id="MBS3649675.1"/>
    </source>
</evidence>
<keyword evidence="3" id="KW-1185">Reference proteome</keyword>
<feature type="compositionally biased region" description="Basic and acidic residues" evidence="1">
    <location>
        <begin position="69"/>
        <end position="84"/>
    </location>
</feature>
<sequence length="239" mass="25767">MNTRKEMLRVADEILKANPEPKQPAVRIRYRGQRPAMNWLRKHDRKGAACLWLIARDRLPPDAANDNQADAKDLGVDRRKDGRARGPRRVPTDAEEYLERPAALPSPLAAVSAERVPVRPLTGFHGWFELKPGVRSVVHADCCYTLADAAVAEGAFFIGAIGGLGQPKTGKSRGDMRRVAQPESPQPPDEVDTVIEVMLSGGNVADVGKALGARGGYADRRGGAALLAAARWAKVALAA</sequence>
<feature type="region of interest" description="Disordered" evidence="1">
    <location>
        <begin position="167"/>
        <end position="189"/>
    </location>
</feature>
<accession>A0A942E286</accession>
<feature type="region of interest" description="Disordered" evidence="1">
    <location>
        <begin position="62"/>
        <end position="91"/>
    </location>
</feature>
<protein>
    <submittedName>
        <fullName evidence="2">Uncharacterized protein</fullName>
    </submittedName>
</protein>
<name>A0A942E286_9HYPH</name>
<organism evidence="2 3">
    <name type="scientific">Pseudaminobacter soli</name>
    <name type="common">ex Zhang et al. 2022</name>
    <dbReference type="NCBI Taxonomy" id="2831468"/>
    <lineage>
        <taxon>Bacteria</taxon>
        <taxon>Pseudomonadati</taxon>
        <taxon>Pseudomonadota</taxon>
        <taxon>Alphaproteobacteria</taxon>
        <taxon>Hyphomicrobiales</taxon>
        <taxon>Phyllobacteriaceae</taxon>
        <taxon>Pseudaminobacter</taxon>
    </lineage>
</organism>
<comment type="caution">
    <text evidence="2">The sequence shown here is derived from an EMBL/GenBank/DDBJ whole genome shotgun (WGS) entry which is preliminary data.</text>
</comment>
<dbReference type="Proteomes" id="UP000680348">
    <property type="component" value="Unassembled WGS sequence"/>
</dbReference>
<dbReference type="AlphaFoldDB" id="A0A942E286"/>
<reference evidence="2" key="1">
    <citation type="submission" date="2021-04" db="EMBL/GenBank/DDBJ databases">
        <title>Pseudaminobacter soli sp. nov., isolated from paddy soil contaminated by heavy metals.</title>
        <authorList>
            <person name="Zhang K."/>
        </authorList>
    </citation>
    <scope>NUCLEOTIDE SEQUENCE</scope>
    <source>
        <strain evidence="2">19-2017</strain>
    </source>
</reference>
<gene>
    <name evidence="2" type="ORF">KEU06_13765</name>
</gene>